<sequence>MTFLLSADSNPISMFNAAGIMVELLYPLTFISANQHFLNCRLGKNLASFQVIWPARIYPGRMDAPGSANQLKMMPLVTVNGTVRQSGAGPSIGLVDIGINENAYFLRNLSCDLECDGTVHIEGVATIEARILKDSSRVFHMSVQQLWPPGPFNISFKLPGPVDPRERWYPGSNGNEIRSTTSSIKLGSNSVSFLSGAYLHNPWTDVNINQHAVNQ</sequence>
<dbReference type="PANTHER" id="PTHR34661">
    <property type="entry name" value="INCREASED DNA METHYLATION 3"/>
    <property type="match status" value="1"/>
</dbReference>
<proteinExistence type="predicted"/>
<organism evidence="1 2">
    <name type="scientific">Salix dunnii</name>
    <dbReference type="NCBI Taxonomy" id="1413687"/>
    <lineage>
        <taxon>Eukaryota</taxon>
        <taxon>Viridiplantae</taxon>
        <taxon>Streptophyta</taxon>
        <taxon>Embryophyta</taxon>
        <taxon>Tracheophyta</taxon>
        <taxon>Spermatophyta</taxon>
        <taxon>Magnoliopsida</taxon>
        <taxon>eudicotyledons</taxon>
        <taxon>Gunneridae</taxon>
        <taxon>Pentapetalae</taxon>
        <taxon>rosids</taxon>
        <taxon>fabids</taxon>
        <taxon>Malpighiales</taxon>
        <taxon>Salicaceae</taxon>
        <taxon>Saliceae</taxon>
        <taxon>Salix</taxon>
    </lineage>
</organism>
<comment type="caution">
    <text evidence="1">The sequence shown here is derived from an EMBL/GenBank/DDBJ whole genome shotgun (WGS) entry which is preliminary data.</text>
</comment>
<gene>
    <name evidence="1" type="ORF">SADUNF_Sadunf05G0195900</name>
</gene>
<name>A0A835K619_9ROSI</name>
<reference evidence="1 2" key="1">
    <citation type="submission" date="2020-10" db="EMBL/GenBank/DDBJ databases">
        <title>Plant Genome Project.</title>
        <authorList>
            <person name="Zhang R.-G."/>
        </authorList>
    </citation>
    <scope>NUCLEOTIDE SEQUENCE [LARGE SCALE GENOMIC DNA]</scope>
    <source>
        <strain evidence="1">FAFU-HL-1</strain>
        <tissue evidence="1">Leaf</tissue>
    </source>
</reference>
<accession>A0A835K619</accession>
<dbReference type="OrthoDB" id="1211981at2759"/>
<evidence type="ECO:0000313" key="1">
    <source>
        <dbReference type="EMBL" id="KAF9683274.1"/>
    </source>
</evidence>
<dbReference type="InterPro" id="IPR039321">
    <property type="entry name" value="IDM2/3-like"/>
</dbReference>
<protein>
    <submittedName>
        <fullName evidence="1">Uncharacterized protein</fullName>
    </submittedName>
</protein>
<evidence type="ECO:0000313" key="2">
    <source>
        <dbReference type="Proteomes" id="UP000657918"/>
    </source>
</evidence>
<dbReference type="EMBL" id="JADGMS010000005">
    <property type="protein sequence ID" value="KAF9683274.1"/>
    <property type="molecule type" value="Genomic_DNA"/>
</dbReference>
<dbReference type="GO" id="GO:0005634">
    <property type="term" value="C:nucleus"/>
    <property type="evidence" value="ECO:0007669"/>
    <property type="project" value="TreeGrafter"/>
</dbReference>
<dbReference type="PANTHER" id="PTHR34661:SF2">
    <property type="entry name" value="SHSP DOMAIN-CONTAINING PROTEIN"/>
    <property type="match status" value="1"/>
</dbReference>
<keyword evidence="2" id="KW-1185">Reference proteome</keyword>
<dbReference type="Proteomes" id="UP000657918">
    <property type="component" value="Unassembled WGS sequence"/>
</dbReference>
<dbReference type="AlphaFoldDB" id="A0A835K619"/>